<dbReference type="EMBL" id="JMQM01000001">
    <property type="protein sequence ID" value="KFB10335.1"/>
    <property type="molecule type" value="Genomic_DNA"/>
</dbReference>
<name>A0A084UBJ9_9HYPH</name>
<proteinExistence type="predicted"/>
<dbReference type="NCBIfam" id="TIGR01725">
    <property type="entry name" value="phge_HK97_gp10"/>
    <property type="match status" value="1"/>
</dbReference>
<comment type="caution">
    <text evidence="2">The sequence shown here is derived from an EMBL/GenBank/DDBJ whole genome shotgun (WGS) entry which is preliminary data.</text>
</comment>
<keyword evidence="3" id="KW-1185">Reference proteome</keyword>
<feature type="region of interest" description="Disordered" evidence="1">
    <location>
        <begin position="43"/>
        <end position="66"/>
    </location>
</feature>
<dbReference type="AlphaFoldDB" id="A0A084UBJ9"/>
<organism evidence="2 3">
    <name type="scientific">Nitratireductor basaltis</name>
    <dbReference type="NCBI Taxonomy" id="472175"/>
    <lineage>
        <taxon>Bacteria</taxon>
        <taxon>Pseudomonadati</taxon>
        <taxon>Pseudomonadota</taxon>
        <taxon>Alphaproteobacteria</taxon>
        <taxon>Hyphomicrobiales</taxon>
        <taxon>Phyllobacteriaceae</taxon>
        <taxon>Nitratireductor</taxon>
    </lineage>
</organism>
<dbReference type="STRING" id="472175.EL18_01366"/>
<evidence type="ECO:0000256" key="1">
    <source>
        <dbReference type="SAM" id="MobiDB-lite"/>
    </source>
</evidence>
<sequence length="156" mass="16975">MATRVSVDGLRELEKALEELPKATGKNVLRRVLRKAAEPIADDMRAKAPDDPVTQGNDLRSSIGIGTKLGKRQGKLHRKMFKNDKAAVEMFVGAGVIPHSHLQEFGSTIHGPQPFARPAWDANKNHALNIVAKELGTEITKAAERLARKQAKAAKG</sequence>
<dbReference type="PATRIC" id="fig|472175.3.peg.1380"/>
<dbReference type="Pfam" id="PF04883">
    <property type="entry name" value="HK97-gp10_like"/>
    <property type="match status" value="1"/>
</dbReference>
<accession>A0A084UBJ9</accession>
<reference evidence="2 3" key="1">
    <citation type="submission" date="2014-05" db="EMBL/GenBank/DDBJ databases">
        <title>Draft Genome Sequence of Nitratireductor basaltis Strain UMTGB225, A Marine Bacterium Isolated from Green Barrel Tunicate.</title>
        <authorList>
            <person name="Gan H.Y."/>
        </authorList>
    </citation>
    <scope>NUCLEOTIDE SEQUENCE [LARGE SCALE GENOMIC DNA]</scope>
    <source>
        <strain evidence="2 3">UMTGB225</strain>
    </source>
</reference>
<evidence type="ECO:0000313" key="3">
    <source>
        <dbReference type="Proteomes" id="UP000053675"/>
    </source>
</evidence>
<dbReference type="InterPro" id="IPR010064">
    <property type="entry name" value="HK97-gp10_tail"/>
</dbReference>
<gene>
    <name evidence="2" type="ORF">EL18_01366</name>
</gene>
<evidence type="ECO:0000313" key="2">
    <source>
        <dbReference type="EMBL" id="KFB10335.1"/>
    </source>
</evidence>
<dbReference type="RefSeq" id="WP_036481028.1">
    <property type="nucleotide sequence ID" value="NZ_JMQM01000001.1"/>
</dbReference>
<protein>
    <submittedName>
        <fullName evidence="2">Phage protein, HK97 gp10 family</fullName>
    </submittedName>
</protein>
<dbReference type="eggNOG" id="ENOG5032WQE">
    <property type="taxonomic scope" value="Bacteria"/>
</dbReference>
<dbReference type="Proteomes" id="UP000053675">
    <property type="component" value="Unassembled WGS sequence"/>
</dbReference>